<keyword evidence="1" id="KW-0479">Metal-binding</keyword>
<keyword evidence="8" id="KW-1185">Reference proteome</keyword>
<dbReference type="SUPFAM" id="SSF57667">
    <property type="entry name" value="beta-beta-alpha zinc fingers"/>
    <property type="match status" value="3"/>
</dbReference>
<reference evidence="7" key="1">
    <citation type="submission" date="2021-02" db="EMBL/GenBank/DDBJ databases">
        <authorList>
            <person name="Nowell W R."/>
        </authorList>
    </citation>
    <scope>NUCLEOTIDE SEQUENCE</scope>
    <source>
        <strain evidence="7">Ploen Becks lab</strain>
    </source>
</reference>
<dbReference type="InterPro" id="IPR036236">
    <property type="entry name" value="Znf_C2H2_sf"/>
</dbReference>
<evidence type="ECO:0000256" key="4">
    <source>
        <dbReference type="ARBA" id="ARBA00022833"/>
    </source>
</evidence>
<dbReference type="OrthoDB" id="3437960at2759"/>
<dbReference type="EMBL" id="CAJNOC010001569">
    <property type="protein sequence ID" value="CAF0875378.1"/>
    <property type="molecule type" value="Genomic_DNA"/>
</dbReference>
<evidence type="ECO:0000313" key="8">
    <source>
        <dbReference type="Proteomes" id="UP000663879"/>
    </source>
</evidence>
<keyword evidence="2" id="KW-0677">Repeat</keyword>
<feature type="domain" description="C2H2-type" evidence="6">
    <location>
        <begin position="87"/>
        <end position="114"/>
    </location>
</feature>
<organism evidence="7 8">
    <name type="scientific">Brachionus calyciflorus</name>
    <dbReference type="NCBI Taxonomy" id="104777"/>
    <lineage>
        <taxon>Eukaryota</taxon>
        <taxon>Metazoa</taxon>
        <taxon>Spiralia</taxon>
        <taxon>Gnathifera</taxon>
        <taxon>Rotifera</taxon>
        <taxon>Eurotatoria</taxon>
        <taxon>Monogononta</taxon>
        <taxon>Pseudotrocha</taxon>
        <taxon>Ploima</taxon>
        <taxon>Brachionidae</taxon>
        <taxon>Brachionus</taxon>
    </lineage>
</organism>
<dbReference type="Proteomes" id="UP000663879">
    <property type="component" value="Unassembled WGS sequence"/>
</dbReference>
<dbReference type="SMART" id="SM00355">
    <property type="entry name" value="ZnF_C2H2"/>
    <property type="match status" value="11"/>
</dbReference>
<evidence type="ECO:0000256" key="5">
    <source>
        <dbReference type="PROSITE-ProRule" id="PRU00042"/>
    </source>
</evidence>
<dbReference type="PANTHER" id="PTHR24379">
    <property type="entry name" value="KRAB AND ZINC FINGER DOMAIN-CONTAINING"/>
    <property type="match status" value="1"/>
</dbReference>
<sequence length="482" mass="57926">MINQTVMNSNLIQKMDIFNSKYKCRICRKRLRYKADEIIHTEILHSSKFDINSNILNYECPLCDHKFKSIYNLRLHLMKIHLNERPYGCRLCNKKFLNFIELKKHCKKHVHKKIEEMIEYDNSAAIDYSINQVLINYLFKIALKPACKFVIIVEKIIKKCFKCPSLYNSNSEYLAHIWSCHMNQNSPNCWQCKLKFQRQIDLNEHLKFHCDEKLFKCSLCLKSKCFDSLESAKEHFKSFHMNNNNLNGYSFELICSNCNETIPNEDYLLTHHNQCLNKKDLKFKCFYCDFVFDEQNILEIHLEQHRVYNEKLNFQKTYFLDSFLTQSFRRNKIDDIALKIISMKEKKQKDSEKEREENLIQYSPFLVYPSNSAFNPPDEKFKNFSLNYFSQQYPLLLNKCDYCGFMFRNSYELEAHKLMHSTSNTKRPFKCHLCLVTFSKLDQLKRHMIVHQVKDQDFVCQICFSSFSRKQDLDRHLLFHSK</sequence>
<accession>A0A813XFK2</accession>
<evidence type="ECO:0000256" key="3">
    <source>
        <dbReference type="ARBA" id="ARBA00022771"/>
    </source>
</evidence>
<keyword evidence="3 5" id="KW-0863">Zinc-finger</keyword>
<protein>
    <recommendedName>
        <fullName evidence="6">C2H2-type domain-containing protein</fullName>
    </recommendedName>
</protein>
<comment type="caution">
    <text evidence="7">The sequence shown here is derived from an EMBL/GenBank/DDBJ whole genome shotgun (WGS) entry which is preliminary data.</text>
</comment>
<evidence type="ECO:0000259" key="6">
    <source>
        <dbReference type="PROSITE" id="PS50157"/>
    </source>
</evidence>
<feature type="domain" description="C2H2-type" evidence="6">
    <location>
        <begin position="187"/>
        <end position="214"/>
    </location>
</feature>
<name>A0A813XFK2_9BILA</name>
<evidence type="ECO:0000256" key="1">
    <source>
        <dbReference type="ARBA" id="ARBA00022723"/>
    </source>
</evidence>
<keyword evidence="4" id="KW-0862">Zinc</keyword>
<dbReference type="Pfam" id="PF00096">
    <property type="entry name" value="zf-C2H2"/>
    <property type="match status" value="3"/>
</dbReference>
<feature type="domain" description="C2H2-type" evidence="6">
    <location>
        <begin position="429"/>
        <end position="456"/>
    </location>
</feature>
<dbReference type="InterPro" id="IPR013087">
    <property type="entry name" value="Znf_C2H2_type"/>
</dbReference>
<evidence type="ECO:0000256" key="2">
    <source>
        <dbReference type="ARBA" id="ARBA00022737"/>
    </source>
</evidence>
<evidence type="ECO:0000313" key="7">
    <source>
        <dbReference type="EMBL" id="CAF0875378.1"/>
    </source>
</evidence>
<dbReference type="PROSITE" id="PS00028">
    <property type="entry name" value="ZINC_FINGER_C2H2_1"/>
    <property type="match status" value="8"/>
</dbReference>
<gene>
    <name evidence="7" type="ORF">OXX778_LOCUS10144</name>
</gene>
<feature type="domain" description="C2H2-type" evidence="6">
    <location>
        <begin position="58"/>
        <end position="86"/>
    </location>
</feature>
<dbReference type="Gene3D" id="3.30.160.60">
    <property type="entry name" value="Classic Zinc Finger"/>
    <property type="match status" value="5"/>
</dbReference>
<proteinExistence type="predicted"/>
<feature type="domain" description="C2H2-type" evidence="6">
    <location>
        <begin position="458"/>
        <end position="482"/>
    </location>
</feature>
<feature type="domain" description="C2H2-type" evidence="6">
    <location>
        <begin position="398"/>
        <end position="425"/>
    </location>
</feature>
<dbReference type="PROSITE" id="PS50157">
    <property type="entry name" value="ZINC_FINGER_C2H2_2"/>
    <property type="match status" value="6"/>
</dbReference>
<dbReference type="GO" id="GO:0008270">
    <property type="term" value="F:zinc ion binding"/>
    <property type="evidence" value="ECO:0007669"/>
    <property type="project" value="UniProtKB-KW"/>
</dbReference>
<dbReference type="AlphaFoldDB" id="A0A813XFK2"/>
<dbReference type="PANTHER" id="PTHR24379:SF127">
    <property type="entry name" value="BLOODY FINGERS-RELATED"/>
    <property type="match status" value="1"/>
</dbReference>